<protein>
    <submittedName>
        <fullName evidence="1">Uncharacterized protein</fullName>
    </submittedName>
</protein>
<reference evidence="1 2" key="1">
    <citation type="submission" date="2023-03" db="EMBL/GenBank/DDBJ databases">
        <title>High recombination rates correlate with genetic variation in Cardiocondyla obscurior ants.</title>
        <authorList>
            <person name="Errbii M."/>
        </authorList>
    </citation>
    <scope>NUCLEOTIDE SEQUENCE [LARGE SCALE GENOMIC DNA]</scope>
    <source>
        <strain evidence="1">Alpha-2009</strain>
        <tissue evidence="1">Whole body</tissue>
    </source>
</reference>
<dbReference type="AlphaFoldDB" id="A0AAW2EKU2"/>
<evidence type="ECO:0000313" key="1">
    <source>
        <dbReference type="EMBL" id="KAL0102856.1"/>
    </source>
</evidence>
<comment type="caution">
    <text evidence="1">The sequence shown here is derived from an EMBL/GenBank/DDBJ whole genome shotgun (WGS) entry which is preliminary data.</text>
</comment>
<accession>A0AAW2EKU2</accession>
<dbReference type="Proteomes" id="UP001430953">
    <property type="component" value="Unassembled WGS sequence"/>
</dbReference>
<gene>
    <name evidence="1" type="ORF">PUN28_018270</name>
</gene>
<name>A0AAW2EKU2_9HYME</name>
<dbReference type="EMBL" id="JADYXP020000022">
    <property type="protein sequence ID" value="KAL0102856.1"/>
    <property type="molecule type" value="Genomic_DNA"/>
</dbReference>
<evidence type="ECO:0000313" key="2">
    <source>
        <dbReference type="Proteomes" id="UP001430953"/>
    </source>
</evidence>
<proteinExistence type="predicted"/>
<organism evidence="1 2">
    <name type="scientific">Cardiocondyla obscurior</name>
    <dbReference type="NCBI Taxonomy" id="286306"/>
    <lineage>
        <taxon>Eukaryota</taxon>
        <taxon>Metazoa</taxon>
        <taxon>Ecdysozoa</taxon>
        <taxon>Arthropoda</taxon>
        <taxon>Hexapoda</taxon>
        <taxon>Insecta</taxon>
        <taxon>Pterygota</taxon>
        <taxon>Neoptera</taxon>
        <taxon>Endopterygota</taxon>
        <taxon>Hymenoptera</taxon>
        <taxon>Apocrita</taxon>
        <taxon>Aculeata</taxon>
        <taxon>Formicoidea</taxon>
        <taxon>Formicidae</taxon>
        <taxon>Myrmicinae</taxon>
        <taxon>Cardiocondyla</taxon>
    </lineage>
</organism>
<keyword evidence="2" id="KW-1185">Reference proteome</keyword>
<sequence length="101" mass="12243">MRRKMYNRARKYTQIFFNHTMKAWKRCNDALLAHNPLISHLARLDISMNIKTRFVIDTQLNRKLMIYLIIKYLLKNFNTRTQAYTCVSVHSYVCARNYAMY</sequence>